<dbReference type="AlphaFoldDB" id="A0AAJ0GLB4"/>
<evidence type="ECO:0000313" key="3">
    <source>
        <dbReference type="Proteomes" id="UP001273166"/>
    </source>
</evidence>
<protein>
    <submittedName>
        <fullName evidence="2">Uncharacterized protein</fullName>
    </submittedName>
</protein>
<keyword evidence="3" id="KW-1185">Reference proteome</keyword>
<reference evidence="2" key="2">
    <citation type="submission" date="2023-06" db="EMBL/GenBank/DDBJ databases">
        <authorList>
            <consortium name="Lawrence Berkeley National Laboratory"/>
            <person name="Mondo S.J."/>
            <person name="Hensen N."/>
            <person name="Bonometti L."/>
            <person name="Westerberg I."/>
            <person name="Brannstrom I.O."/>
            <person name="Guillou S."/>
            <person name="Cros-Aarteil S."/>
            <person name="Calhoun S."/>
            <person name="Haridas S."/>
            <person name="Kuo A."/>
            <person name="Pangilinan J."/>
            <person name="Riley R."/>
            <person name="Labutti K."/>
            <person name="Andreopoulos B."/>
            <person name="Lipzen A."/>
            <person name="Chen C."/>
            <person name="Yanf M."/>
            <person name="Daum C."/>
            <person name="Ng V."/>
            <person name="Clum A."/>
            <person name="Steindorff A."/>
            <person name="Ohm R."/>
            <person name="Martin F."/>
            <person name="Silar P."/>
            <person name="Natvig D."/>
            <person name="Lalanne C."/>
            <person name="Gautier V."/>
            <person name="Ament-Velasquez S.L."/>
            <person name="Kruys A."/>
            <person name="Hutchinson M.I."/>
            <person name="Powell A.J."/>
            <person name="Barry K."/>
            <person name="Miller A.N."/>
            <person name="Grigoriev I.V."/>
            <person name="Debuchy R."/>
            <person name="Gladieux P."/>
            <person name="Thoren M.H."/>
            <person name="Johannesson H."/>
        </authorList>
    </citation>
    <scope>NUCLEOTIDE SEQUENCE</scope>
    <source>
        <strain evidence="2">CBS 333.67</strain>
    </source>
</reference>
<gene>
    <name evidence="2" type="ORF">B0T15DRAFT_514104</name>
</gene>
<name>A0AAJ0GLB4_9PEZI</name>
<dbReference type="Proteomes" id="UP001273166">
    <property type="component" value="Unassembled WGS sequence"/>
</dbReference>
<reference evidence="2" key="1">
    <citation type="journal article" date="2023" name="Mol. Phylogenet. Evol.">
        <title>Genome-scale phylogeny and comparative genomics of the fungal order Sordariales.</title>
        <authorList>
            <person name="Hensen N."/>
            <person name="Bonometti L."/>
            <person name="Westerberg I."/>
            <person name="Brannstrom I.O."/>
            <person name="Guillou S."/>
            <person name="Cros-Aarteil S."/>
            <person name="Calhoun S."/>
            <person name="Haridas S."/>
            <person name="Kuo A."/>
            <person name="Mondo S."/>
            <person name="Pangilinan J."/>
            <person name="Riley R."/>
            <person name="LaButti K."/>
            <person name="Andreopoulos B."/>
            <person name="Lipzen A."/>
            <person name="Chen C."/>
            <person name="Yan M."/>
            <person name="Daum C."/>
            <person name="Ng V."/>
            <person name="Clum A."/>
            <person name="Steindorff A."/>
            <person name="Ohm R.A."/>
            <person name="Martin F."/>
            <person name="Silar P."/>
            <person name="Natvig D.O."/>
            <person name="Lalanne C."/>
            <person name="Gautier V."/>
            <person name="Ament-Velasquez S.L."/>
            <person name="Kruys A."/>
            <person name="Hutchinson M.I."/>
            <person name="Powell A.J."/>
            <person name="Barry K."/>
            <person name="Miller A.N."/>
            <person name="Grigoriev I.V."/>
            <person name="Debuchy R."/>
            <person name="Gladieux P."/>
            <person name="Hiltunen Thoren M."/>
            <person name="Johannesson H."/>
        </authorList>
    </citation>
    <scope>NUCLEOTIDE SEQUENCE</scope>
    <source>
        <strain evidence="2">CBS 333.67</strain>
    </source>
</reference>
<organism evidence="2 3">
    <name type="scientific">Chaetomium strumarium</name>
    <dbReference type="NCBI Taxonomy" id="1170767"/>
    <lineage>
        <taxon>Eukaryota</taxon>
        <taxon>Fungi</taxon>
        <taxon>Dikarya</taxon>
        <taxon>Ascomycota</taxon>
        <taxon>Pezizomycotina</taxon>
        <taxon>Sordariomycetes</taxon>
        <taxon>Sordariomycetidae</taxon>
        <taxon>Sordariales</taxon>
        <taxon>Chaetomiaceae</taxon>
        <taxon>Chaetomium</taxon>
    </lineage>
</organism>
<accession>A0AAJ0GLB4</accession>
<evidence type="ECO:0000256" key="1">
    <source>
        <dbReference type="SAM" id="MobiDB-lite"/>
    </source>
</evidence>
<sequence length="189" mass="21572">MGKITTIAKRPFAAVHQAFIDYQLGRRLRKGLDKTTKEPEQREFCCEEHITEDSGLQQPNGIEDAAPPPMTTCKDENNEVEQQLDSKGNAVPPAVGKDEPYERGAEFPWRLQQMVHEESNWRGTWILEVKDMQAMVWETERVPNHESGRAKYQRTATWQLPFPPEGPLPDRTFPNAGGQDDLMVWLGKA</sequence>
<dbReference type="GeneID" id="87886924"/>
<comment type="caution">
    <text evidence="2">The sequence shown here is derived from an EMBL/GenBank/DDBJ whole genome shotgun (WGS) entry which is preliminary data.</text>
</comment>
<evidence type="ECO:0000313" key="2">
    <source>
        <dbReference type="EMBL" id="KAK3302036.1"/>
    </source>
</evidence>
<dbReference type="RefSeq" id="XP_062717816.1">
    <property type="nucleotide sequence ID" value="XM_062868095.1"/>
</dbReference>
<feature type="region of interest" description="Disordered" evidence="1">
    <location>
        <begin position="50"/>
        <end position="70"/>
    </location>
</feature>
<proteinExistence type="predicted"/>
<dbReference type="EMBL" id="JAUDZG010000007">
    <property type="protein sequence ID" value="KAK3302036.1"/>
    <property type="molecule type" value="Genomic_DNA"/>
</dbReference>